<dbReference type="GO" id="GO:0055085">
    <property type="term" value="P:transmembrane transport"/>
    <property type="evidence" value="ECO:0007669"/>
    <property type="project" value="InterPro"/>
</dbReference>
<gene>
    <name evidence="1" type="ORF">EHP00_1445</name>
</gene>
<dbReference type="InterPro" id="IPR027246">
    <property type="entry name" value="Porin_Euk/Tom40"/>
</dbReference>
<evidence type="ECO:0000313" key="2">
    <source>
        <dbReference type="Proteomes" id="UP000192758"/>
    </source>
</evidence>
<proteinExistence type="predicted"/>
<comment type="caution">
    <text evidence="1">The sequence shown here is derived from an EMBL/GenBank/DDBJ whole genome shotgun (WGS) entry which is preliminary data.</text>
</comment>
<sequence length="312" mass="36058">MFFKKSNKKEKNIFSKRSIFTLPYDAHDYEFKNVTSINLLNGFKMEINKKINSFTEITCNLQKYTKQYFISFFNDKNLLQLGIEPSGSYQIKLKNNFKNIVTTYHSVISERKEIFTQFDTMMYFTNYNMALKLIKPVFEASNLIYIFNMHSQIDFREESNGLVNKSKAGNSFIKSVNCGLELVGLEKHLGIGLSGRIEGENTVTCVNLQRFNLLKISFYRKLFEFNKGLFTSGSCIDAGIETQTNIKNKTNSILGGIRYKSLSTEMKMCLNNLWNMGASWEEKISDKVKVCASAEYNFVDFDYGMSIIYSDF</sequence>
<dbReference type="STRING" id="646526.A0A1W0E7G0"/>
<dbReference type="OrthoDB" id="19656at2759"/>
<evidence type="ECO:0000313" key="1">
    <source>
        <dbReference type="EMBL" id="OQS55190.1"/>
    </source>
</evidence>
<accession>A0A1W0E7G0</accession>
<reference evidence="1 2" key="1">
    <citation type="journal article" date="2017" name="Environ. Microbiol.">
        <title>Decay of the glycolytic pathway and adaptation to intranuclear parasitism within Enterocytozoonidae microsporidia.</title>
        <authorList>
            <person name="Wiredu Boakye D."/>
            <person name="Jaroenlak P."/>
            <person name="Prachumwat A."/>
            <person name="Williams T.A."/>
            <person name="Bateman K.S."/>
            <person name="Itsathitphaisarn O."/>
            <person name="Sritunyalucksana K."/>
            <person name="Paszkiewicz K.H."/>
            <person name="Moore K.A."/>
            <person name="Stentiford G.D."/>
            <person name="Williams B.A."/>
        </authorList>
    </citation>
    <scope>NUCLEOTIDE SEQUENCE [LARGE SCALE GENOMIC DNA]</scope>
    <source>
        <strain evidence="1 2">TH1</strain>
    </source>
</reference>
<dbReference type="Proteomes" id="UP000192758">
    <property type="component" value="Unassembled WGS sequence"/>
</dbReference>
<dbReference type="AlphaFoldDB" id="A0A1W0E7G0"/>
<dbReference type="GO" id="GO:0005741">
    <property type="term" value="C:mitochondrial outer membrane"/>
    <property type="evidence" value="ECO:0007669"/>
    <property type="project" value="InterPro"/>
</dbReference>
<protein>
    <recommendedName>
        <fullName evidence="3">Tom40</fullName>
    </recommendedName>
</protein>
<organism evidence="1 2">
    <name type="scientific">Ecytonucleospora hepatopenaei</name>
    <dbReference type="NCBI Taxonomy" id="646526"/>
    <lineage>
        <taxon>Eukaryota</taxon>
        <taxon>Fungi</taxon>
        <taxon>Fungi incertae sedis</taxon>
        <taxon>Microsporidia</taxon>
        <taxon>Enterocytozoonidae</taxon>
        <taxon>Ecytonucleospora</taxon>
    </lineage>
</organism>
<evidence type="ECO:0008006" key="3">
    <source>
        <dbReference type="Google" id="ProtNLM"/>
    </source>
</evidence>
<dbReference type="VEuPathDB" id="MicrosporidiaDB:EHP00_1445"/>
<name>A0A1W0E7G0_9MICR</name>
<keyword evidence="2" id="KW-1185">Reference proteome</keyword>
<dbReference type="EMBL" id="MNPJ01000013">
    <property type="protein sequence ID" value="OQS55190.1"/>
    <property type="molecule type" value="Genomic_DNA"/>
</dbReference>
<dbReference type="Gene3D" id="2.40.160.10">
    <property type="entry name" value="Porin"/>
    <property type="match status" value="1"/>
</dbReference>
<dbReference type="InterPro" id="IPR023614">
    <property type="entry name" value="Porin_dom_sf"/>
</dbReference>
<dbReference type="Pfam" id="PF01459">
    <property type="entry name" value="Porin_3"/>
    <property type="match status" value="1"/>
</dbReference>